<dbReference type="SUPFAM" id="SSF159238">
    <property type="entry name" value="SO1590-like"/>
    <property type="match status" value="1"/>
</dbReference>
<organism evidence="2 3">
    <name type="scientific">Actinomadura alba</name>
    <dbReference type="NCBI Taxonomy" id="406431"/>
    <lineage>
        <taxon>Bacteria</taxon>
        <taxon>Bacillati</taxon>
        <taxon>Actinomycetota</taxon>
        <taxon>Actinomycetes</taxon>
        <taxon>Streptosporangiales</taxon>
        <taxon>Thermomonosporaceae</taxon>
        <taxon>Actinomadura</taxon>
    </lineage>
</organism>
<dbReference type="InterPro" id="IPR021607">
    <property type="entry name" value="DUF3224"/>
</dbReference>
<name>A0ABR7LN52_9ACTN</name>
<accession>A0ABR7LN52</accession>
<evidence type="ECO:0000313" key="3">
    <source>
        <dbReference type="Proteomes" id="UP000805614"/>
    </source>
</evidence>
<dbReference type="Pfam" id="PF11528">
    <property type="entry name" value="DUF3224"/>
    <property type="match status" value="1"/>
</dbReference>
<dbReference type="EMBL" id="JABVEC010000006">
    <property type="protein sequence ID" value="MBC6465912.1"/>
    <property type="molecule type" value="Genomic_DNA"/>
</dbReference>
<sequence length="134" mass="14279">MAPMSENATGTFDITGWDEKATEERTGAKMDRVIVGKVFQGDLTGTSTTELLSVHTEAGPAAYVALEHFEGTLHGRQGTFVLQHSAGATDGVQWLKWQIVPTSGTSELKGLRGEGQIIVGPDGGHSYTLGYELD</sequence>
<feature type="compositionally biased region" description="Polar residues" evidence="1">
    <location>
        <begin position="1"/>
        <end position="12"/>
    </location>
</feature>
<dbReference type="Gene3D" id="2.40.350.10">
    <property type="entry name" value="SO1590-like"/>
    <property type="match status" value="1"/>
</dbReference>
<feature type="region of interest" description="Disordered" evidence="1">
    <location>
        <begin position="1"/>
        <end position="25"/>
    </location>
</feature>
<protein>
    <submittedName>
        <fullName evidence="2">DUF3224 domain-containing protein</fullName>
    </submittedName>
</protein>
<reference evidence="2 3" key="1">
    <citation type="submission" date="2020-06" db="EMBL/GenBank/DDBJ databases">
        <title>Actinomadura xiongansis sp. nov., isolated from soil of Baiyangdian.</title>
        <authorList>
            <person name="Zhang X."/>
        </authorList>
    </citation>
    <scope>NUCLEOTIDE SEQUENCE [LARGE SCALE GENOMIC DNA]</scope>
    <source>
        <strain evidence="2 3">HBUM206468</strain>
    </source>
</reference>
<dbReference type="Proteomes" id="UP000805614">
    <property type="component" value="Unassembled WGS sequence"/>
</dbReference>
<comment type="caution">
    <text evidence="2">The sequence shown here is derived from an EMBL/GenBank/DDBJ whole genome shotgun (WGS) entry which is preliminary data.</text>
</comment>
<evidence type="ECO:0000256" key="1">
    <source>
        <dbReference type="SAM" id="MobiDB-lite"/>
    </source>
</evidence>
<gene>
    <name evidence="2" type="ORF">HKK74_10435</name>
</gene>
<keyword evidence="3" id="KW-1185">Reference proteome</keyword>
<evidence type="ECO:0000313" key="2">
    <source>
        <dbReference type="EMBL" id="MBC6465912.1"/>
    </source>
</evidence>
<proteinExistence type="predicted"/>
<dbReference type="InterPro" id="IPR023159">
    <property type="entry name" value="SO1590-like_sf"/>
</dbReference>